<sequence>MLRHSGEALLAFRSIWYGHSWTIYELTDVLAPRLHRLRHLDAEILQSNTTAKFLRTWALSSPNPHLVSLRVWLTIPRRGCDNEACALLTSARAPNLRKFVCVLNRRLSFQGWSFTANLETLELYQVQRARTPAAGFYTLLASAPHLRELSLANILPDNPSPLSALTFLTLAKLDLQDTPARTTHFLDSIRTHALRHIHVDCPNKPEPAGGGALALPALAHALSSRLRDADDAPPFTSLEYGEDGLQMPVRVHTVLEAVGGTSVRRAEIVCRYSETDVSCIPSFLGGLPLGYVVQAELVIWGSGGRLPSAVARPDGQYAAWRTAFGRMRALEDLVVESRFWEFPEHHFLGRDGLRRFFPRLQSLHVGEQLVWPVLQALQPVREKNERR</sequence>
<proteinExistence type="predicted"/>
<reference evidence="1 2" key="1">
    <citation type="submission" date="2021-08" db="EMBL/GenBank/DDBJ databases">
        <title>Draft Genome Sequence of Phanerochaete sordida strain YK-624.</title>
        <authorList>
            <person name="Mori T."/>
            <person name="Dohra H."/>
            <person name="Suzuki T."/>
            <person name="Kawagishi H."/>
            <person name="Hirai H."/>
        </authorList>
    </citation>
    <scope>NUCLEOTIDE SEQUENCE [LARGE SCALE GENOMIC DNA]</scope>
    <source>
        <strain evidence="1 2">YK-624</strain>
    </source>
</reference>
<organism evidence="1 2">
    <name type="scientific">Phanerochaete sordida</name>
    <dbReference type="NCBI Taxonomy" id="48140"/>
    <lineage>
        <taxon>Eukaryota</taxon>
        <taxon>Fungi</taxon>
        <taxon>Dikarya</taxon>
        <taxon>Basidiomycota</taxon>
        <taxon>Agaricomycotina</taxon>
        <taxon>Agaricomycetes</taxon>
        <taxon>Polyporales</taxon>
        <taxon>Phanerochaetaceae</taxon>
        <taxon>Phanerochaete</taxon>
    </lineage>
</organism>
<gene>
    <name evidence="1" type="ORF">PsYK624_122280</name>
</gene>
<comment type="caution">
    <text evidence="1">The sequence shown here is derived from an EMBL/GenBank/DDBJ whole genome shotgun (WGS) entry which is preliminary data.</text>
</comment>
<name>A0A9P3GJ20_9APHY</name>
<dbReference type="EMBL" id="BPQB01000055">
    <property type="protein sequence ID" value="GJE96035.1"/>
    <property type="molecule type" value="Genomic_DNA"/>
</dbReference>
<dbReference type="AlphaFoldDB" id="A0A9P3GJ20"/>
<accession>A0A9P3GJ20</accession>
<dbReference type="Gene3D" id="3.80.10.10">
    <property type="entry name" value="Ribonuclease Inhibitor"/>
    <property type="match status" value="1"/>
</dbReference>
<dbReference type="SUPFAM" id="SSF52047">
    <property type="entry name" value="RNI-like"/>
    <property type="match status" value="1"/>
</dbReference>
<protein>
    <recommendedName>
        <fullName evidence="3">F-box domain-containing protein</fullName>
    </recommendedName>
</protein>
<evidence type="ECO:0000313" key="1">
    <source>
        <dbReference type="EMBL" id="GJE96035.1"/>
    </source>
</evidence>
<evidence type="ECO:0000313" key="2">
    <source>
        <dbReference type="Proteomes" id="UP000703269"/>
    </source>
</evidence>
<evidence type="ECO:0008006" key="3">
    <source>
        <dbReference type="Google" id="ProtNLM"/>
    </source>
</evidence>
<dbReference type="InterPro" id="IPR032675">
    <property type="entry name" value="LRR_dom_sf"/>
</dbReference>
<keyword evidence="2" id="KW-1185">Reference proteome</keyword>
<dbReference type="Proteomes" id="UP000703269">
    <property type="component" value="Unassembled WGS sequence"/>
</dbReference>